<evidence type="ECO:0000313" key="1">
    <source>
        <dbReference type="EMBL" id="MBM2614670.1"/>
    </source>
</evidence>
<name>A0ABS2A488_9ACTN</name>
<organism evidence="1 2">
    <name type="scientific">Paractinoplanes ovalisporus</name>
    <dbReference type="NCBI Taxonomy" id="2810368"/>
    <lineage>
        <taxon>Bacteria</taxon>
        <taxon>Bacillati</taxon>
        <taxon>Actinomycetota</taxon>
        <taxon>Actinomycetes</taxon>
        <taxon>Micromonosporales</taxon>
        <taxon>Micromonosporaceae</taxon>
        <taxon>Paractinoplanes</taxon>
    </lineage>
</organism>
<gene>
    <name evidence="1" type="ORF">JIG36_03760</name>
</gene>
<protein>
    <submittedName>
        <fullName evidence="1">Uncharacterized protein</fullName>
    </submittedName>
</protein>
<sequence>MAAGAALLTGTTGAILLLLDDDTATARLDGAAIPVGPWSSEPSPTPS</sequence>
<dbReference type="Proteomes" id="UP000632138">
    <property type="component" value="Unassembled WGS sequence"/>
</dbReference>
<evidence type="ECO:0000313" key="2">
    <source>
        <dbReference type="Proteomes" id="UP000632138"/>
    </source>
</evidence>
<dbReference type="RefSeq" id="WP_203374543.1">
    <property type="nucleotide sequence ID" value="NZ_JAENHP010000001.1"/>
</dbReference>
<comment type="caution">
    <text evidence="1">The sequence shown here is derived from an EMBL/GenBank/DDBJ whole genome shotgun (WGS) entry which is preliminary data.</text>
</comment>
<keyword evidence="2" id="KW-1185">Reference proteome</keyword>
<accession>A0ABS2A488</accession>
<reference evidence="1 2" key="1">
    <citation type="submission" date="2021-01" db="EMBL/GenBank/DDBJ databases">
        <title>Actinoplanes sp. nov. LDG1-06 isolated from lichen.</title>
        <authorList>
            <person name="Saeng-In P."/>
            <person name="Phongsopitanun W."/>
            <person name="Kanchanasin P."/>
            <person name="Yuki M."/>
            <person name="Kudo T."/>
            <person name="Ohkuma M."/>
            <person name="Tanasupawat S."/>
        </authorList>
    </citation>
    <scope>NUCLEOTIDE SEQUENCE [LARGE SCALE GENOMIC DNA]</scope>
    <source>
        <strain evidence="1 2">LDG1-06</strain>
    </source>
</reference>
<proteinExistence type="predicted"/>
<dbReference type="EMBL" id="JAENHP010000001">
    <property type="protein sequence ID" value="MBM2614670.1"/>
    <property type="molecule type" value="Genomic_DNA"/>
</dbReference>